<evidence type="ECO:0000313" key="1">
    <source>
        <dbReference type="EMBL" id="GAA1722620.1"/>
    </source>
</evidence>
<dbReference type="PANTHER" id="PTHR37816">
    <property type="entry name" value="YALI0E33011P"/>
    <property type="match status" value="1"/>
</dbReference>
<gene>
    <name evidence="1" type="ORF">GCM10009809_18000</name>
</gene>
<organism evidence="1 2">
    <name type="scientific">Isoptericola hypogeus</name>
    <dbReference type="NCBI Taxonomy" id="300179"/>
    <lineage>
        <taxon>Bacteria</taxon>
        <taxon>Bacillati</taxon>
        <taxon>Actinomycetota</taxon>
        <taxon>Actinomycetes</taxon>
        <taxon>Micrococcales</taxon>
        <taxon>Promicromonosporaceae</taxon>
        <taxon>Isoptericola</taxon>
    </lineage>
</organism>
<dbReference type="PANTHER" id="PTHR37816:SF1">
    <property type="entry name" value="TOXIN"/>
    <property type="match status" value="1"/>
</dbReference>
<dbReference type="SUPFAM" id="SSF52540">
    <property type="entry name" value="P-loop containing nucleoside triphosphate hydrolases"/>
    <property type="match status" value="1"/>
</dbReference>
<dbReference type="InterPro" id="IPR052922">
    <property type="entry name" value="Cytidylate_Kinase-2"/>
</dbReference>
<dbReference type="InterPro" id="IPR027417">
    <property type="entry name" value="P-loop_NTPase"/>
</dbReference>
<evidence type="ECO:0000313" key="2">
    <source>
        <dbReference type="Proteomes" id="UP001501138"/>
    </source>
</evidence>
<dbReference type="GO" id="GO:0016301">
    <property type="term" value="F:kinase activity"/>
    <property type="evidence" value="ECO:0007669"/>
    <property type="project" value="UniProtKB-KW"/>
</dbReference>
<dbReference type="Gene3D" id="3.40.50.300">
    <property type="entry name" value="P-loop containing nucleotide triphosphate hydrolases"/>
    <property type="match status" value="1"/>
</dbReference>
<dbReference type="Proteomes" id="UP001501138">
    <property type="component" value="Unassembled WGS sequence"/>
</dbReference>
<dbReference type="EMBL" id="BAAAPM010000003">
    <property type="protein sequence ID" value="GAA1722620.1"/>
    <property type="molecule type" value="Genomic_DNA"/>
</dbReference>
<reference evidence="1 2" key="1">
    <citation type="journal article" date="2019" name="Int. J. Syst. Evol. Microbiol.">
        <title>The Global Catalogue of Microorganisms (GCM) 10K type strain sequencing project: providing services to taxonomists for standard genome sequencing and annotation.</title>
        <authorList>
            <consortium name="The Broad Institute Genomics Platform"/>
            <consortium name="The Broad Institute Genome Sequencing Center for Infectious Disease"/>
            <person name="Wu L."/>
            <person name="Ma J."/>
        </authorList>
    </citation>
    <scope>NUCLEOTIDE SEQUENCE [LARGE SCALE GENOMIC DNA]</scope>
    <source>
        <strain evidence="1 2">JCM 15589</strain>
    </source>
</reference>
<keyword evidence="1" id="KW-0808">Transferase</keyword>
<dbReference type="RefSeq" id="WP_344247762.1">
    <property type="nucleotide sequence ID" value="NZ_BAAAPM010000003.1"/>
</dbReference>
<keyword evidence="1" id="KW-0418">Kinase</keyword>
<sequence length="196" mass="22260">MHDEVAPTVPTPTPPRRILVAGTSGSGKTTLAGRVSAALGVPHTELDSLHHGPGWTPRPEFEADVRALADGDAWVTEWQYRQVRSLLLSRAELLVWLDLPVRVVMRQVVRRTVSRRLRRTVLWNGNVEPPLRTVFTDQDHILRWAWRTRNKFRGLDRLLAVEAPHLTVVRLHSRREVDRWVTGLPDGAAVGPRPQR</sequence>
<keyword evidence="2" id="KW-1185">Reference proteome</keyword>
<name>A0ABN2JCN1_9MICO</name>
<proteinExistence type="predicted"/>
<protein>
    <submittedName>
        <fullName evidence="1">Adenylate kinase</fullName>
    </submittedName>
</protein>
<accession>A0ABN2JCN1</accession>
<comment type="caution">
    <text evidence="1">The sequence shown here is derived from an EMBL/GenBank/DDBJ whole genome shotgun (WGS) entry which is preliminary data.</text>
</comment>